<protein>
    <submittedName>
        <fullName evidence="1">Double zinc ribbon protein</fullName>
    </submittedName>
</protein>
<organism evidence="1 2">
    <name type="scientific">Kutzneria buriramensis</name>
    <dbReference type="NCBI Taxonomy" id="1045776"/>
    <lineage>
        <taxon>Bacteria</taxon>
        <taxon>Bacillati</taxon>
        <taxon>Actinomycetota</taxon>
        <taxon>Actinomycetes</taxon>
        <taxon>Pseudonocardiales</taxon>
        <taxon>Pseudonocardiaceae</taxon>
        <taxon>Kutzneria</taxon>
    </lineage>
</organism>
<dbReference type="Proteomes" id="UP000256269">
    <property type="component" value="Unassembled WGS sequence"/>
</dbReference>
<gene>
    <name evidence="1" type="ORF">BCF44_104219</name>
</gene>
<accession>A0A3E0HTS9</accession>
<comment type="caution">
    <text evidence="1">The sequence shown here is derived from an EMBL/GenBank/DDBJ whole genome shotgun (WGS) entry which is preliminary data.</text>
</comment>
<dbReference type="EMBL" id="QUNO01000004">
    <property type="protein sequence ID" value="REH49953.1"/>
    <property type="molecule type" value="Genomic_DNA"/>
</dbReference>
<dbReference type="AlphaFoldDB" id="A0A3E0HTS9"/>
<name>A0A3E0HTS9_9PSEU</name>
<evidence type="ECO:0000313" key="1">
    <source>
        <dbReference type="EMBL" id="REH49953.1"/>
    </source>
</evidence>
<keyword evidence="2" id="KW-1185">Reference proteome</keyword>
<evidence type="ECO:0000313" key="2">
    <source>
        <dbReference type="Proteomes" id="UP000256269"/>
    </source>
</evidence>
<proteinExistence type="predicted"/>
<sequence>MVPFTNNFHDLSNAEGYQFEFYCERCGNGYRSAFHRDKVEMGRGLLRSVGSLFGGVVEEVSRSAEQWRYDRATNSPAKDRALTAAVGEISPSFQQCRGCGDWMCKSLCWNDEVGQCLRCSPIVAEEVARAQSAAQRDQIWQKAREQNWTQDVDVATRAKLNCPSCGVKVDGGKFCSACGASLATPVTCGGCGSTANKIGAMFCSDCGGKL</sequence>
<dbReference type="OrthoDB" id="1178869at2"/>
<reference evidence="1 2" key="1">
    <citation type="submission" date="2018-08" db="EMBL/GenBank/DDBJ databases">
        <title>Genomic Encyclopedia of Archaeal and Bacterial Type Strains, Phase II (KMG-II): from individual species to whole genera.</title>
        <authorList>
            <person name="Goeker M."/>
        </authorList>
    </citation>
    <scope>NUCLEOTIDE SEQUENCE [LARGE SCALE GENOMIC DNA]</scope>
    <source>
        <strain evidence="1 2">DSM 45791</strain>
    </source>
</reference>
<dbReference type="RefSeq" id="WP_116174495.1">
    <property type="nucleotide sequence ID" value="NZ_CP144375.1"/>
</dbReference>